<comment type="caution">
    <text evidence="1">The sequence shown here is derived from an EMBL/GenBank/DDBJ whole genome shotgun (WGS) entry which is preliminary data.</text>
</comment>
<reference evidence="1 2" key="1">
    <citation type="submission" date="2015-09" db="EMBL/GenBank/DDBJ databases">
        <title>Draft genome sequence of Alicyclobacillus ferrooxydans DSM 22381.</title>
        <authorList>
            <person name="Hemp J."/>
        </authorList>
    </citation>
    <scope>NUCLEOTIDE SEQUENCE [LARGE SCALE GENOMIC DNA]</scope>
    <source>
        <strain evidence="1 2">TC-34</strain>
    </source>
</reference>
<name>A0A0P9EMH5_9BACL</name>
<dbReference type="PATRIC" id="fig|471514.4.peg.4192"/>
<dbReference type="Proteomes" id="UP000050482">
    <property type="component" value="Unassembled WGS sequence"/>
</dbReference>
<evidence type="ECO:0000313" key="2">
    <source>
        <dbReference type="Proteomes" id="UP000050482"/>
    </source>
</evidence>
<evidence type="ECO:0000313" key="1">
    <source>
        <dbReference type="EMBL" id="KPV44567.1"/>
    </source>
</evidence>
<accession>A0A0P9EMH5</accession>
<dbReference type="RefSeq" id="WP_054968281.1">
    <property type="nucleotide sequence ID" value="NZ_LJCO01000030.1"/>
</dbReference>
<sequence length="117" mass="12779">MYRSMRKHAESLIGKSVVAYHVEGIMYHGVLHSVTHEGIYIVNCGVLNPISANSDSPDVDHALGDTNQPDAVEVFAPFFFFPFGVLTGLAAANLARPPYYGYGPGYYGYGPGYGPYW</sequence>
<keyword evidence="2" id="KW-1185">Reference proteome</keyword>
<gene>
    <name evidence="1" type="ORF">AN477_06085</name>
</gene>
<dbReference type="AlphaFoldDB" id="A0A0P9EMH5"/>
<proteinExistence type="predicted"/>
<organism evidence="1 2">
    <name type="scientific">Alicyclobacillus ferrooxydans</name>
    <dbReference type="NCBI Taxonomy" id="471514"/>
    <lineage>
        <taxon>Bacteria</taxon>
        <taxon>Bacillati</taxon>
        <taxon>Bacillota</taxon>
        <taxon>Bacilli</taxon>
        <taxon>Bacillales</taxon>
        <taxon>Alicyclobacillaceae</taxon>
        <taxon>Alicyclobacillus</taxon>
    </lineage>
</organism>
<dbReference type="OrthoDB" id="2377211at2"/>
<protein>
    <submittedName>
        <fullName evidence="1">Uncharacterized protein</fullName>
    </submittedName>
</protein>
<dbReference type="EMBL" id="LJCO01000030">
    <property type="protein sequence ID" value="KPV44567.1"/>
    <property type="molecule type" value="Genomic_DNA"/>
</dbReference>